<comment type="caution">
    <text evidence="2">The sequence shown here is derived from an EMBL/GenBank/DDBJ whole genome shotgun (WGS) entry which is preliminary data.</text>
</comment>
<keyword evidence="1" id="KW-0732">Signal</keyword>
<gene>
    <name evidence="2" type="ORF">L0635_09555</name>
</gene>
<evidence type="ECO:0000256" key="1">
    <source>
        <dbReference type="SAM" id="SignalP"/>
    </source>
</evidence>
<dbReference type="RefSeq" id="WP_268901727.1">
    <property type="nucleotide sequence ID" value="NZ_JAKNQT010000002.1"/>
</dbReference>
<feature type="chain" id="PRO_5045682161" evidence="1">
    <location>
        <begin position="22"/>
        <end position="99"/>
    </location>
</feature>
<name>A0ABT4IUI3_9GAMM</name>
<reference evidence="2 3" key="1">
    <citation type="submission" date="2022-02" db="EMBL/GenBank/DDBJ databases">
        <title>Study of halophilic communities from a Mexican lake.</title>
        <authorList>
            <person name="Hernandez-Soto L.M."/>
            <person name="Martinez-Abarca F."/>
            <person name="Ramirez-Saad H.C."/>
            <person name="Aguirre-Garrido J.F."/>
        </authorList>
    </citation>
    <scope>NUCLEOTIDE SEQUENCE [LARGE SCALE GENOMIC DNA]</scope>
    <source>
        <strain evidence="2 3">Hjan13</strain>
    </source>
</reference>
<evidence type="ECO:0000313" key="3">
    <source>
        <dbReference type="Proteomes" id="UP001321125"/>
    </source>
</evidence>
<protein>
    <submittedName>
        <fullName evidence="2">Uncharacterized protein</fullName>
    </submittedName>
</protein>
<dbReference type="Proteomes" id="UP001321125">
    <property type="component" value="Unassembled WGS sequence"/>
</dbReference>
<dbReference type="EMBL" id="JAKNQU010000003">
    <property type="protein sequence ID" value="MCZ0927327.1"/>
    <property type="molecule type" value="Genomic_DNA"/>
</dbReference>
<evidence type="ECO:0000313" key="2">
    <source>
        <dbReference type="EMBL" id="MCZ0927327.1"/>
    </source>
</evidence>
<proteinExistence type="predicted"/>
<accession>A0ABT4IUI3</accession>
<keyword evidence="3" id="KW-1185">Reference proteome</keyword>
<feature type="signal peptide" evidence="1">
    <location>
        <begin position="1"/>
        <end position="21"/>
    </location>
</feature>
<sequence>MKLRTTLSALVIVAIPMVAQADLATERAIQLNEPLKTGQVTQQDADTSVSVMDLSQDIVSEGDSAAMKKARASLRTENQHETDIQLSADQLELAREATT</sequence>
<organism evidence="2 3">
    <name type="scientific">Vreelandella janggokensis</name>
    <dbReference type="NCBI Taxonomy" id="370767"/>
    <lineage>
        <taxon>Bacteria</taxon>
        <taxon>Pseudomonadati</taxon>
        <taxon>Pseudomonadota</taxon>
        <taxon>Gammaproteobacteria</taxon>
        <taxon>Oceanospirillales</taxon>
        <taxon>Halomonadaceae</taxon>
        <taxon>Vreelandella</taxon>
    </lineage>
</organism>